<evidence type="ECO:0000259" key="15">
    <source>
        <dbReference type="PROSITE" id="PS51462"/>
    </source>
</evidence>
<comment type="catalytic activity">
    <reaction evidence="1">
        <text>isopentenyl diphosphate = dimethylallyl diphosphate</text>
        <dbReference type="Rhea" id="RHEA:23284"/>
        <dbReference type="ChEBI" id="CHEBI:57623"/>
        <dbReference type="ChEBI" id="CHEBI:128769"/>
        <dbReference type="EC" id="5.3.3.2"/>
    </reaction>
</comment>
<dbReference type="GO" id="GO:0046872">
    <property type="term" value="F:metal ion binding"/>
    <property type="evidence" value="ECO:0007669"/>
    <property type="project" value="UniProtKB-KW"/>
</dbReference>
<dbReference type="GO" id="GO:0005737">
    <property type="term" value="C:cytoplasm"/>
    <property type="evidence" value="ECO:0007669"/>
    <property type="project" value="TreeGrafter"/>
</dbReference>
<keyword evidence="7" id="KW-0444">Lipid biosynthesis</keyword>
<evidence type="ECO:0000256" key="1">
    <source>
        <dbReference type="ARBA" id="ARBA00000374"/>
    </source>
</evidence>
<evidence type="ECO:0000256" key="3">
    <source>
        <dbReference type="ARBA" id="ARBA00003951"/>
    </source>
</evidence>
<comment type="function">
    <text evidence="3">Catalyzes the 1,3-allylic rearrangement of the homoallylic substrate isopentenyl (IPP) to its highly electrophilic allylic isomer, dimethylallyl diphosphate (DMAPP).</text>
</comment>
<evidence type="ECO:0000313" key="17">
    <source>
        <dbReference type="Proteomes" id="UP000242188"/>
    </source>
</evidence>
<evidence type="ECO:0000256" key="13">
    <source>
        <dbReference type="ARBA" id="ARBA00023229"/>
    </source>
</evidence>
<evidence type="ECO:0000256" key="6">
    <source>
        <dbReference type="ARBA" id="ARBA00012057"/>
    </source>
</evidence>
<evidence type="ECO:0000256" key="4">
    <source>
        <dbReference type="ARBA" id="ARBA00004826"/>
    </source>
</evidence>
<dbReference type="Gene3D" id="3.90.79.10">
    <property type="entry name" value="Nucleoside Triphosphate Pyrophosphohydrolase"/>
    <property type="match status" value="1"/>
</dbReference>
<evidence type="ECO:0000256" key="2">
    <source>
        <dbReference type="ARBA" id="ARBA00001946"/>
    </source>
</evidence>
<dbReference type="EMBL" id="NEDP02002466">
    <property type="protein sequence ID" value="OWF50783.1"/>
    <property type="molecule type" value="Genomic_DNA"/>
</dbReference>
<dbReference type="InterPro" id="IPR000086">
    <property type="entry name" value="NUDIX_hydrolase_dom"/>
</dbReference>
<dbReference type="InterPro" id="IPR011876">
    <property type="entry name" value="IsopentenylPP_isomerase_typ1"/>
</dbReference>
<dbReference type="GO" id="GO:0009240">
    <property type="term" value="P:isopentenyl diphosphate biosynthetic process"/>
    <property type="evidence" value="ECO:0007669"/>
    <property type="project" value="TreeGrafter"/>
</dbReference>
<proteinExistence type="inferred from homology"/>
<evidence type="ECO:0000256" key="9">
    <source>
        <dbReference type="ARBA" id="ARBA00022778"/>
    </source>
</evidence>
<sequence length="272" mass="31256">MTCCIVLRFRNTYCKQSLAKTLINQQVMSRSLTNEVPISTGSDPLLKGLDHIQVKMMREKCILVDKDDQITGCASKKDCHFLKNINKGMLHRAFSVFLFNTEGQLLLQQRSGTKITFPNHFTNTCCSHPLYTVGELEEKDALGVKKSAQRRLHQELGIQQHQINLSEFNYLTRIHYKSGNVPVDGVWGEHEIDYILVVQKDVDLCPNPAEVKLCKYVSKEELQKLFGEADTTGTLLTPWFKLIADKFLYKWWSDLNDLSSHVDHTNIHRMID</sequence>
<evidence type="ECO:0000256" key="5">
    <source>
        <dbReference type="ARBA" id="ARBA00007579"/>
    </source>
</evidence>
<keyword evidence="8" id="KW-0479">Metal-binding</keyword>
<evidence type="ECO:0000256" key="12">
    <source>
        <dbReference type="ARBA" id="ARBA00023098"/>
    </source>
</evidence>
<dbReference type="CDD" id="cd02885">
    <property type="entry name" value="NUDIX_IPP_Isomerase"/>
    <property type="match status" value="1"/>
</dbReference>
<gene>
    <name evidence="16" type="ORF">KP79_PYT00830</name>
</gene>
<protein>
    <recommendedName>
        <fullName evidence="6">isopentenyl-diphosphate Delta-isomerase</fullName>
        <ecNumber evidence="6">5.3.3.2</ecNumber>
    </recommendedName>
</protein>
<evidence type="ECO:0000256" key="10">
    <source>
        <dbReference type="ARBA" id="ARBA00022842"/>
    </source>
</evidence>
<keyword evidence="9" id="KW-0753">Steroid metabolism</keyword>
<keyword evidence="14 16" id="KW-0413">Isomerase</keyword>
<keyword evidence="9" id="KW-1207">Sterol metabolism</keyword>
<feature type="domain" description="Nudix hydrolase" evidence="15">
    <location>
        <begin position="89"/>
        <end position="242"/>
    </location>
</feature>
<dbReference type="InterPro" id="IPR015797">
    <property type="entry name" value="NUDIX_hydrolase-like_dom_sf"/>
</dbReference>
<evidence type="ECO:0000256" key="7">
    <source>
        <dbReference type="ARBA" id="ARBA00022516"/>
    </source>
</evidence>
<accession>A0A210QPY1</accession>
<evidence type="ECO:0000256" key="14">
    <source>
        <dbReference type="ARBA" id="ARBA00023235"/>
    </source>
</evidence>
<dbReference type="STRING" id="6573.A0A210QPY1"/>
<reference evidence="16 17" key="1">
    <citation type="journal article" date="2017" name="Nat. Ecol. Evol.">
        <title>Scallop genome provides insights into evolution of bilaterian karyotype and development.</title>
        <authorList>
            <person name="Wang S."/>
            <person name="Zhang J."/>
            <person name="Jiao W."/>
            <person name="Li J."/>
            <person name="Xun X."/>
            <person name="Sun Y."/>
            <person name="Guo X."/>
            <person name="Huan P."/>
            <person name="Dong B."/>
            <person name="Zhang L."/>
            <person name="Hu X."/>
            <person name="Sun X."/>
            <person name="Wang J."/>
            <person name="Zhao C."/>
            <person name="Wang Y."/>
            <person name="Wang D."/>
            <person name="Huang X."/>
            <person name="Wang R."/>
            <person name="Lv J."/>
            <person name="Li Y."/>
            <person name="Zhang Z."/>
            <person name="Liu B."/>
            <person name="Lu W."/>
            <person name="Hui Y."/>
            <person name="Liang J."/>
            <person name="Zhou Z."/>
            <person name="Hou R."/>
            <person name="Li X."/>
            <person name="Liu Y."/>
            <person name="Li H."/>
            <person name="Ning X."/>
            <person name="Lin Y."/>
            <person name="Zhao L."/>
            <person name="Xing Q."/>
            <person name="Dou J."/>
            <person name="Li Y."/>
            <person name="Mao J."/>
            <person name="Guo H."/>
            <person name="Dou H."/>
            <person name="Li T."/>
            <person name="Mu C."/>
            <person name="Jiang W."/>
            <person name="Fu Q."/>
            <person name="Fu X."/>
            <person name="Miao Y."/>
            <person name="Liu J."/>
            <person name="Yu Q."/>
            <person name="Li R."/>
            <person name="Liao H."/>
            <person name="Li X."/>
            <person name="Kong Y."/>
            <person name="Jiang Z."/>
            <person name="Chourrout D."/>
            <person name="Li R."/>
            <person name="Bao Z."/>
        </authorList>
    </citation>
    <scope>NUCLEOTIDE SEQUENCE [LARGE SCALE GENOMIC DNA]</scope>
    <source>
        <strain evidence="16 17">PY_sf001</strain>
    </source>
</reference>
<dbReference type="NCBIfam" id="TIGR02150">
    <property type="entry name" value="IPP_isom_1"/>
    <property type="match status" value="1"/>
</dbReference>
<dbReference type="Proteomes" id="UP000242188">
    <property type="component" value="Unassembled WGS sequence"/>
</dbReference>
<comment type="pathway">
    <text evidence="4">Isoprenoid biosynthesis; dimethylallyl diphosphate biosynthesis; dimethylallyl diphosphate from isopentenyl diphosphate: step 1/1.</text>
</comment>
<dbReference type="PROSITE" id="PS51462">
    <property type="entry name" value="NUDIX"/>
    <property type="match status" value="1"/>
</dbReference>
<name>A0A210QPY1_MIZYE</name>
<keyword evidence="13" id="KW-0414">Isoprene biosynthesis</keyword>
<dbReference type="EC" id="5.3.3.2" evidence="6"/>
<dbReference type="GO" id="GO:0004452">
    <property type="term" value="F:isopentenyl-diphosphate delta-isomerase activity"/>
    <property type="evidence" value="ECO:0007669"/>
    <property type="project" value="UniProtKB-EC"/>
</dbReference>
<keyword evidence="10" id="KW-0460">Magnesium</keyword>
<dbReference type="OrthoDB" id="510307at2759"/>
<comment type="cofactor">
    <cofactor evidence="2">
        <name>Mg(2+)</name>
        <dbReference type="ChEBI" id="CHEBI:18420"/>
    </cofactor>
</comment>
<dbReference type="AlphaFoldDB" id="A0A210QPY1"/>
<keyword evidence="9" id="KW-0153">Cholesterol metabolism</keyword>
<comment type="caution">
    <text evidence="16">The sequence shown here is derived from an EMBL/GenBank/DDBJ whole genome shotgun (WGS) entry which is preliminary data.</text>
</comment>
<evidence type="ECO:0000313" key="16">
    <source>
        <dbReference type="EMBL" id="OWF50783.1"/>
    </source>
</evidence>
<dbReference type="Pfam" id="PF00293">
    <property type="entry name" value="NUDIX"/>
    <property type="match status" value="1"/>
</dbReference>
<comment type="similarity">
    <text evidence="5">Belongs to the IPP isomerase type 1 family.</text>
</comment>
<dbReference type="GO" id="GO:0050992">
    <property type="term" value="P:dimethylallyl diphosphate biosynthetic process"/>
    <property type="evidence" value="ECO:0007669"/>
    <property type="project" value="UniProtKB-UniPathway"/>
</dbReference>
<dbReference type="SUPFAM" id="SSF55811">
    <property type="entry name" value="Nudix"/>
    <property type="match status" value="1"/>
</dbReference>
<dbReference type="UniPathway" id="UPA00059">
    <property type="reaction ID" value="UER00104"/>
</dbReference>
<keyword evidence="9" id="KW-0756">Sterol biosynthesis</keyword>
<keyword evidence="11" id="KW-0752">Steroid biosynthesis</keyword>
<organism evidence="16 17">
    <name type="scientific">Mizuhopecten yessoensis</name>
    <name type="common">Japanese scallop</name>
    <name type="synonym">Patinopecten yessoensis</name>
    <dbReference type="NCBI Taxonomy" id="6573"/>
    <lineage>
        <taxon>Eukaryota</taxon>
        <taxon>Metazoa</taxon>
        <taxon>Spiralia</taxon>
        <taxon>Lophotrochozoa</taxon>
        <taxon>Mollusca</taxon>
        <taxon>Bivalvia</taxon>
        <taxon>Autobranchia</taxon>
        <taxon>Pteriomorphia</taxon>
        <taxon>Pectinida</taxon>
        <taxon>Pectinoidea</taxon>
        <taxon>Pectinidae</taxon>
        <taxon>Mizuhopecten</taxon>
    </lineage>
</organism>
<dbReference type="PANTHER" id="PTHR10885:SF0">
    <property type="entry name" value="ISOPENTENYL-DIPHOSPHATE DELTA-ISOMERASE"/>
    <property type="match status" value="1"/>
</dbReference>
<dbReference type="GO" id="GO:0006695">
    <property type="term" value="P:cholesterol biosynthetic process"/>
    <property type="evidence" value="ECO:0007669"/>
    <property type="project" value="UniProtKB-KW"/>
</dbReference>
<keyword evidence="17" id="KW-1185">Reference proteome</keyword>
<dbReference type="FunFam" id="3.90.79.10:FF:000012">
    <property type="entry name" value="Isopentenyl-diphosphate Delta-isomerase 1"/>
    <property type="match status" value="1"/>
</dbReference>
<evidence type="ECO:0000256" key="8">
    <source>
        <dbReference type="ARBA" id="ARBA00022723"/>
    </source>
</evidence>
<keyword evidence="9" id="KW-0152">Cholesterol biosynthesis</keyword>
<evidence type="ECO:0000256" key="11">
    <source>
        <dbReference type="ARBA" id="ARBA00022955"/>
    </source>
</evidence>
<keyword evidence="12" id="KW-0443">Lipid metabolism</keyword>
<dbReference type="PANTHER" id="PTHR10885">
    <property type="entry name" value="ISOPENTENYL-DIPHOSPHATE DELTA-ISOMERASE"/>
    <property type="match status" value="1"/>
</dbReference>